<sequence>MALKAKALYDFEGDTIHGELSVKENDILTVTNQDVGEGWWEGYTDRGESGLFPAAYVELITSGHPPPSAPPPAFPVPLADQYDGQNSQTYDGGTPDNDWDEDDWDDDDSSTYSDGRGQHAVGSPTDTGTNSVARRTDSKTATIKPKGFSRFSTFVKTGGEAYILGNAKANVPVEQQIRIHETESGPMWEVNPEPFTCTIANPKKESKYKGVKSYICYQVTPSNTNIQVSRRYKHFDWLYNRLVEKFAFVAVPPLPDKQITGRYEDDFIQGRMNQLQAWLDRMTKHPIIPRAAVFTHFLTCTDDKMWKAGKRRAEKDDLVGSTIFLAIQPPPHPLDAATVESQHEHFSKFTKSMDDSVSKLLQVSHDREKKHQGPFRKEFNKLGNAFNALANSFELDNFPESNALTAAIHHTGKTHEDIGTLYAAQPQYDLIPMMTTLHEYDGLLSTFPDMLHVHKGSLSKVKECQKLQEENKMDGSDVASVSQRADIVSYALMAEINHFQGERVRDFKATMQKYLREQITFYKKITENLERTLAMYDEF</sequence>
<feature type="region of interest" description="Disordered" evidence="8">
    <location>
        <begin position="62"/>
        <end position="137"/>
    </location>
</feature>
<dbReference type="SUPFAM" id="SSF50044">
    <property type="entry name" value="SH3-domain"/>
    <property type="match status" value="1"/>
</dbReference>
<evidence type="ECO:0000256" key="4">
    <source>
        <dbReference type="ARBA" id="ARBA00023136"/>
    </source>
</evidence>
<dbReference type="CDD" id="cd07626">
    <property type="entry name" value="BAR_SNX9_like"/>
    <property type="match status" value="1"/>
</dbReference>
<dbReference type="Gene3D" id="2.30.30.40">
    <property type="entry name" value="SH3 Domains"/>
    <property type="match status" value="1"/>
</dbReference>
<evidence type="ECO:0000313" key="11">
    <source>
        <dbReference type="Proteomes" id="UP000694865"/>
    </source>
</evidence>
<keyword evidence="11" id="KW-1185">Reference proteome</keyword>
<proteinExistence type="inferred from homology"/>
<dbReference type="InterPro" id="IPR001683">
    <property type="entry name" value="PX_dom"/>
</dbReference>
<evidence type="ECO:0000313" key="12">
    <source>
        <dbReference type="RefSeq" id="XP_002734432.1"/>
    </source>
</evidence>
<dbReference type="Gene3D" id="1.20.1270.60">
    <property type="entry name" value="Arfaptin homology (AH) domain/BAR domain"/>
    <property type="match status" value="1"/>
</dbReference>
<dbReference type="Proteomes" id="UP000694865">
    <property type="component" value="Unplaced"/>
</dbReference>
<dbReference type="Pfam" id="PF14604">
    <property type="entry name" value="SH3_9"/>
    <property type="match status" value="1"/>
</dbReference>
<dbReference type="SMART" id="SM00326">
    <property type="entry name" value="SH3"/>
    <property type="match status" value="1"/>
</dbReference>
<evidence type="ECO:0000256" key="2">
    <source>
        <dbReference type="ARBA" id="ARBA00010883"/>
    </source>
</evidence>
<reference evidence="12" key="1">
    <citation type="submission" date="2025-08" db="UniProtKB">
        <authorList>
            <consortium name="RefSeq"/>
        </authorList>
    </citation>
    <scope>IDENTIFICATION</scope>
    <source>
        <tissue evidence="12">Testes</tissue>
    </source>
</reference>
<dbReference type="Gene3D" id="3.30.1520.10">
    <property type="entry name" value="Phox-like domain"/>
    <property type="match status" value="1"/>
</dbReference>
<evidence type="ECO:0000256" key="5">
    <source>
        <dbReference type="ARBA" id="ARBA00023329"/>
    </source>
</evidence>
<dbReference type="PRINTS" id="PR00452">
    <property type="entry name" value="SH3DOMAIN"/>
</dbReference>
<dbReference type="InterPro" id="IPR027267">
    <property type="entry name" value="AH/BAR_dom_sf"/>
</dbReference>
<evidence type="ECO:0000259" key="9">
    <source>
        <dbReference type="PROSITE" id="PS50002"/>
    </source>
</evidence>
<evidence type="ECO:0000256" key="7">
    <source>
        <dbReference type="PROSITE-ProRule" id="PRU00192"/>
    </source>
</evidence>
<dbReference type="RefSeq" id="XP_002734432.1">
    <property type="nucleotide sequence ID" value="XM_002734386.2"/>
</dbReference>
<feature type="compositionally biased region" description="Pro residues" evidence="8">
    <location>
        <begin position="64"/>
        <end position="75"/>
    </location>
</feature>
<dbReference type="InterPro" id="IPR036871">
    <property type="entry name" value="PX_dom_sf"/>
</dbReference>
<name>A0ABM0GPG3_SACKO</name>
<dbReference type="PROSITE" id="PS50195">
    <property type="entry name" value="PX"/>
    <property type="match status" value="1"/>
</dbReference>
<dbReference type="PIRSF" id="PIRSF027744">
    <property type="entry name" value="Snx9"/>
    <property type="match status" value="1"/>
</dbReference>
<keyword evidence="3 7" id="KW-0728">SH3 domain</keyword>
<comment type="similarity">
    <text evidence="2 6">Belongs to the sorting nexin family.</text>
</comment>
<dbReference type="InterPro" id="IPR014536">
    <property type="entry name" value="Snx9_fam"/>
</dbReference>
<dbReference type="PANTHER" id="PTHR45827">
    <property type="entry name" value="SORTING NEXIN"/>
    <property type="match status" value="1"/>
</dbReference>
<gene>
    <name evidence="12" type="primary">LOC100376668</name>
</gene>
<dbReference type="PANTHER" id="PTHR45827:SF1">
    <property type="entry name" value="SORTING NEXIN"/>
    <property type="match status" value="1"/>
</dbReference>
<protein>
    <recommendedName>
        <fullName evidence="6">Sorting nexin</fullName>
    </recommendedName>
</protein>
<evidence type="ECO:0000256" key="8">
    <source>
        <dbReference type="SAM" id="MobiDB-lite"/>
    </source>
</evidence>
<keyword evidence="5" id="KW-0968">Cytoplasmic vesicle</keyword>
<keyword evidence="4" id="KW-0472">Membrane</keyword>
<dbReference type="CDD" id="cd06862">
    <property type="entry name" value="PX_SNX9_18_like"/>
    <property type="match status" value="1"/>
</dbReference>
<feature type="domain" description="SH3" evidence="9">
    <location>
        <begin position="1"/>
        <end position="62"/>
    </location>
</feature>
<evidence type="ECO:0000256" key="1">
    <source>
        <dbReference type="ARBA" id="ARBA00004156"/>
    </source>
</evidence>
<evidence type="ECO:0000256" key="6">
    <source>
        <dbReference type="PIRNR" id="PIRNR027744"/>
    </source>
</evidence>
<evidence type="ECO:0000259" key="10">
    <source>
        <dbReference type="PROSITE" id="PS50195"/>
    </source>
</evidence>
<organism evidence="11 12">
    <name type="scientific">Saccoglossus kowalevskii</name>
    <name type="common">Acorn worm</name>
    <dbReference type="NCBI Taxonomy" id="10224"/>
    <lineage>
        <taxon>Eukaryota</taxon>
        <taxon>Metazoa</taxon>
        <taxon>Hemichordata</taxon>
        <taxon>Enteropneusta</taxon>
        <taxon>Harrimaniidae</taxon>
        <taxon>Saccoglossus</taxon>
    </lineage>
</organism>
<feature type="compositionally biased region" description="Acidic residues" evidence="8">
    <location>
        <begin position="97"/>
        <end position="109"/>
    </location>
</feature>
<evidence type="ECO:0000256" key="3">
    <source>
        <dbReference type="ARBA" id="ARBA00022443"/>
    </source>
</evidence>
<dbReference type="InterPro" id="IPR036028">
    <property type="entry name" value="SH3-like_dom_sf"/>
</dbReference>
<feature type="compositionally biased region" description="Polar residues" evidence="8">
    <location>
        <begin position="124"/>
        <end position="133"/>
    </location>
</feature>
<dbReference type="GeneID" id="100376668"/>
<dbReference type="SUPFAM" id="SSF64268">
    <property type="entry name" value="PX domain"/>
    <property type="match status" value="1"/>
</dbReference>
<dbReference type="Pfam" id="PF00787">
    <property type="entry name" value="PX"/>
    <property type="match status" value="1"/>
</dbReference>
<dbReference type="PROSITE" id="PS50002">
    <property type="entry name" value="SH3"/>
    <property type="match status" value="1"/>
</dbReference>
<dbReference type="InterPro" id="IPR019497">
    <property type="entry name" value="Sorting_nexin_WASP-bd-dom"/>
</dbReference>
<feature type="domain" description="PX" evidence="10">
    <location>
        <begin position="195"/>
        <end position="305"/>
    </location>
</feature>
<accession>A0ABM0GPG3</accession>
<dbReference type="SMART" id="SM00312">
    <property type="entry name" value="PX"/>
    <property type="match status" value="1"/>
</dbReference>
<dbReference type="InterPro" id="IPR001452">
    <property type="entry name" value="SH3_domain"/>
</dbReference>
<dbReference type="Pfam" id="PF10456">
    <property type="entry name" value="BAR_3_WASP_bdg"/>
    <property type="match status" value="1"/>
</dbReference>
<comment type="subcellular location">
    <subcellularLocation>
        <location evidence="1">Cytoplasmic vesicle membrane</location>
    </subcellularLocation>
</comment>